<organism evidence="3">
    <name type="scientific">Laccaria bicolor (strain S238N-H82 / ATCC MYA-4686)</name>
    <name type="common">Bicoloured deceiver</name>
    <name type="synonym">Laccaria laccata var. bicolor</name>
    <dbReference type="NCBI Taxonomy" id="486041"/>
    <lineage>
        <taxon>Eukaryota</taxon>
        <taxon>Fungi</taxon>
        <taxon>Dikarya</taxon>
        <taxon>Basidiomycota</taxon>
        <taxon>Agaricomycotina</taxon>
        <taxon>Agaricomycetes</taxon>
        <taxon>Agaricomycetidae</taxon>
        <taxon>Agaricales</taxon>
        <taxon>Agaricineae</taxon>
        <taxon>Hydnangiaceae</taxon>
        <taxon>Laccaria</taxon>
    </lineage>
</organism>
<name>B0DG89_LACBS</name>
<feature type="compositionally biased region" description="Low complexity" evidence="1">
    <location>
        <begin position="67"/>
        <end position="80"/>
    </location>
</feature>
<evidence type="ECO:0000256" key="1">
    <source>
        <dbReference type="SAM" id="MobiDB-lite"/>
    </source>
</evidence>
<dbReference type="HOGENOM" id="CLU_2590165_0_0_1"/>
<dbReference type="InParanoid" id="B0DG89"/>
<sequence length="80" mass="8116">MAPIPPTTSVPSYAYLDVIRSDNFNVTSAIAASGESPASSATKYSSPAPSISVTKKSNTVSMTNIPTSSSSTTSTSLAVQ</sequence>
<protein>
    <submittedName>
        <fullName evidence="2">Predicted protein</fullName>
    </submittedName>
</protein>
<feature type="compositionally biased region" description="Polar residues" evidence="1">
    <location>
        <begin position="32"/>
        <end position="66"/>
    </location>
</feature>
<proteinExistence type="predicted"/>
<dbReference type="Proteomes" id="UP000001194">
    <property type="component" value="Unassembled WGS sequence"/>
</dbReference>
<dbReference type="AlphaFoldDB" id="B0DG89"/>
<dbReference type="KEGG" id="lbc:LACBIDRAFT_300188"/>
<dbReference type="EMBL" id="DS547108">
    <property type="protein sequence ID" value="EDR06601.1"/>
    <property type="molecule type" value="Genomic_DNA"/>
</dbReference>
<feature type="region of interest" description="Disordered" evidence="1">
    <location>
        <begin position="32"/>
        <end position="80"/>
    </location>
</feature>
<evidence type="ECO:0000313" key="2">
    <source>
        <dbReference type="EMBL" id="EDR06601.1"/>
    </source>
</evidence>
<dbReference type="GeneID" id="6078448"/>
<keyword evidence="3" id="KW-1185">Reference proteome</keyword>
<dbReference type="RefSeq" id="XP_001882973.1">
    <property type="nucleotide sequence ID" value="XM_001882938.1"/>
</dbReference>
<accession>B0DG89</accession>
<gene>
    <name evidence="2" type="ORF">LACBIDRAFT_300188</name>
</gene>
<evidence type="ECO:0000313" key="3">
    <source>
        <dbReference type="Proteomes" id="UP000001194"/>
    </source>
</evidence>
<reference evidence="2 3" key="1">
    <citation type="journal article" date="2008" name="Nature">
        <title>The genome of Laccaria bicolor provides insights into mycorrhizal symbiosis.</title>
        <authorList>
            <person name="Martin F."/>
            <person name="Aerts A."/>
            <person name="Ahren D."/>
            <person name="Brun A."/>
            <person name="Danchin E.G.J."/>
            <person name="Duchaussoy F."/>
            <person name="Gibon J."/>
            <person name="Kohler A."/>
            <person name="Lindquist E."/>
            <person name="Pereda V."/>
            <person name="Salamov A."/>
            <person name="Shapiro H.J."/>
            <person name="Wuyts J."/>
            <person name="Blaudez D."/>
            <person name="Buee M."/>
            <person name="Brokstein P."/>
            <person name="Canbaeck B."/>
            <person name="Cohen D."/>
            <person name="Courty P.E."/>
            <person name="Coutinho P.M."/>
            <person name="Delaruelle C."/>
            <person name="Detter J.C."/>
            <person name="Deveau A."/>
            <person name="DiFazio S."/>
            <person name="Duplessis S."/>
            <person name="Fraissinet-Tachet L."/>
            <person name="Lucic E."/>
            <person name="Frey-Klett P."/>
            <person name="Fourrey C."/>
            <person name="Feussner I."/>
            <person name="Gay G."/>
            <person name="Grimwood J."/>
            <person name="Hoegger P.J."/>
            <person name="Jain P."/>
            <person name="Kilaru S."/>
            <person name="Labbe J."/>
            <person name="Lin Y.C."/>
            <person name="Legue V."/>
            <person name="Le Tacon F."/>
            <person name="Marmeisse R."/>
            <person name="Melayah D."/>
            <person name="Montanini B."/>
            <person name="Muratet M."/>
            <person name="Nehls U."/>
            <person name="Niculita-Hirzel H."/>
            <person name="Oudot-Le Secq M.P."/>
            <person name="Peter M."/>
            <person name="Quesneville H."/>
            <person name="Rajashekar B."/>
            <person name="Reich M."/>
            <person name="Rouhier N."/>
            <person name="Schmutz J."/>
            <person name="Yin T."/>
            <person name="Chalot M."/>
            <person name="Henrissat B."/>
            <person name="Kuees U."/>
            <person name="Lucas S."/>
            <person name="Van de Peer Y."/>
            <person name="Podila G.K."/>
            <person name="Polle A."/>
            <person name="Pukkila P.J."/>
            <person name="Richardson P.M."/>
            <person name="Rouze P."/>
            <person name="Sanders I.R."/>
            <person name="Stajich J.E."/>
            <person name="Tunlid A."/>
            <person name="Tuskan G."/>
            <person name="Grigoriev I.V."/>
        </authorList>
    </citation>
    <scope>NUCLEOTIDE SEQUENCE [LARGE SCALE GENOMIC DNA]</scope>
    <source>
        <strain evidence="3">S238N-H82 / ATCC MYA-4686</strain>
    </source>
</reference>